<evidence type="ECO:0000313" key="6">
    <source>
        <dbReference type="EMBL" id="MDQ0165963.1"/>
    </source>
</evidence>
<protein>
    <submittedName>
        <fullName evidence="6">DNA-binding transcriptional LysR family regulator</fullName>
    </submittedName>
</protein>
<sequence>MNIEHLKVFTTAATQKSFSDTAKLLHVSQPTVSMQIQQLEAMFQVKLFERTTKKVELTESGKILFHYAQQILQLLNKAEKDLAQLTSSVHGSLHIGASLTTGEYVIPTLLGDFKKAYPNVSLLVELFNSNEIIKKLTNGAIDIGFIEAPISHPDLVFHPFMEDELVVITSSKDPKLISAEKDSISVTELFQLPFIIREEGSGTRKVMEDSFSQHKLPLDKLNIILELASTESIKSMVESGAGISVISKAAIKKELMLGSLRTVPIQGVSFKRSFSMVHGPTSTHSSATEAFLNFASDHWSSM</sequence>
<keyword evidence="4" id="KW-0804">Transcription</keyword>
<dbReference type="Gene3D" id="3.40.190.290">
    <property type="match status" value="1"/>
</dbReference>
<dbReference type="SUPFAM" id="SSF46785">
    <property type="entry name" value="Winged helix' DNA-binding domain"/>
    <property type="match status" value="1"/>
</dbReference>
<accession>A0ABT9VYA7</accession>
<dbReference type="PANTHER" id="PTHR30126:SF40">
    <property type="entry name" value="HTH-TYPE TRANSCRIPTIONAL REGULATOR GLTR"/>
    <property type="match status" value="1"/>
</dbReference>
<dbReference type="PROSITE" id="PS50931">
    <property type="entry name" value="HTH_LYSR"/>
    <property type="match status" value="1"/>
</dbReference>
<reference evidence="6 7" key="1">
    <citation type="submission" date="2023-07" db="EMBL/GenBank/DDBJ databases">
        <title>Genomic Encyclopedia of Type Strains, Phase IV (KMG-IV): sequencing the most valuable type-strain genomes for metagenomic binning, comparative biology and taxonomic classification.</title>
        <authorList>
            <person name="Goeker M."/>
        </authorList>
    </citation>
    <scope>NUCLEOTIDE SEQUENCE [LARGE SCALE GENOMIC DNA]</scope>
    <source>
        <strain evidence="6 7">DSM 12751</strain>
    </source>
</reference>
<keyword evidence="7" id="KW-1185">Reference proteome</keyword>
<dbReference type="RefSeq" id="WP_307393751.1">
    <property type="nucleotide sequence ID" value="NZ_BAAADK010000032.1"/>
</dbReference>
<dbReference type="Gene3D" id="1.10.10.10">
    <property type="entry name" value="Winged helix-like DNA-binding domain superfamily/Winged helix DNA-binding domain"/>
    <property type="match status" value="1"/>
</dbReference>
<dbReference type="GO" id="GO:0003677">
    <property type="term" value="F:DNA binding"/>
    <property type="evidence" value="ECO:0007669"/>
    <property type="project" value="UniProtKB-KW"/>
</dbReference>
<evidence type="ECO:0000256" key="3">
    <source>
        <dbReference type="ARBA" id="ARBA00023125"/>
    </source>
</evidence>
<dbReference type="SUPFAM" id="SSF53850">
    <property type="entry name" value="Periplasmic binding protein-like II"/>
    <property type="match status" value="1"/>
</dbReference>
<evidence type="ECO:0000313" key="7">
    <source>
        <dbReference type="Proteomes" id="UP001235840"/>
    </source>
</evidence>
<dbReference type="Proteomes" id="UP001235840">
    <property type="component" value="Unassembled WGS sequence"/>
</dbReference>
<evidence type="ECO:0000256" key="2">
    <source>
        <dbReference type="ARBA" id="ARBA00023015"/>
    </source>
</evidence>
<dbReference type="InterPro" id="IPR036390">
    <property type="entry name" value="WH_DNA-bd_sf"/>
</dbReference>
<comment type="caution">
    <text evidence="6">The sequence shown here is derived from an EMBL/GenBank/DDBJ whole genome shotgun (WGS) entry which is preliminary data.</text>
</comment>
<feature type="domain" description="HTH lysR-type" evidence="5">
    <location>
        <begin position="1"/>
        <end position="58"/>
    </location>
</feature>
<keyword evidence="3 6" id="KW-0238">DNA-binding</keyword>
<dbReference type="CDD" id="cd08420">
    <property type="entry name" value="PBP2_CysL_like"/>
    <property type="match status" value="1"/>
</dbReference>
<organism evidence="6 7">
    <name type="scientific">Caldalkalibacillus horti</name>
    <dbReference type="NCBI Taxonomy" id="77523"/>
    <lineage>
        <taxon>Bacteria</taxon>
        <taxon>Bacillati</taxon>
        <taxon>Bacillota</taxon>
        <taxon>Bacilli</taxon>
        <taxon>Bacillales</taxon>
        <taxon>Bacillaceae</taxon>
        <taxon>Caldalkalibacillus</taxon>
    </lineage>
</organism>
<name>A0ABT9VYA7_9BACI</name>
<keyword evidence="2" id="KW-0805">Transcription regulation</keyword>
<evidence type="ECO:0000256" key="1">
    <source>
        <dbReference type="ARBA" id="ARBA00009437"/>
    </source>
</evidence>
<evidence type="ECO:0000256" key="4">
    <source>
        <dbReference type="ARBA" id="ARBA00023163"/>
    </source>
</evidence>
<dbReference type="NCBIfam" id="NF040786">
    <property type="entry name" value="LysR_Sec_metab"/>
    <property type="match status" value="1"/>
</dbReference>
<dbReference type="Pfam" id="PF03466">
    <property type="entry name" value="LysR_substrate"/>
    <property type="match status" value="1"/>
</dbReference>
<proteinExistence type="inferred from homology"/>
<dbReference type="InterPro" id="IPR000847">
    <property type="entry name" value="LysR_HTH_N"/>
</dbReference>
<dbReference type="PRINTS" id="PR00039">
    <property type="entry name" value="HTHLYSR"/>
</dbReference>
<gene>
    <name evidence="6" type="ORF">J2S11_001864</name>
</gene>
<evidence type="ECO:0000259" key="5">
    <source>
        <dbReference type="PROSITE" id="PS50931"/>
    </source>
</evidence>
<dbReference type="Pfam" id="PF00126">
    <property type="entry name" value="HTH_1"/>
    <property type="match status" value="1"/>
</dbReference>
<dbReference type="InterPro" id="IPR005119">
    <property type="entry name" value="LysR_subst-bd"/>
</dbReference>
<dbReference type="PANTHER" id="PTHR30126">
    <property type="entry name" value="HTH-TYPE TRANSCRIPTIONAL REGULATOR"/>
    <property type="match status" value="1"/>
</dbReference>
<dbReference type="InterPro" id="IPR036388">
    <property type="entry name" value="WH-like_DNA-bd_sf"/>
</dbReference>
<dbReference type="EMBL" id="JAUSTY010000006">
    <property type="protein sequence ID" value="MDQ0165963.1"/>
    <property type="molecule type" value="Genomic_DNA"/>
</dbReference>
<comment type="similarity">
    <text evidence="1">Belongs to the LysR transcriptional regulatory family.</text>
</comment>
<dbReference type="InterPro" id="IPR047788">
    <property type="entry name" value="LysR-like_Sec_metab"/>
</dbReference>